<dbReference type="Proteomes" id="UP000035444">
    <property type="component" value="Unassembled WGS sequence"/>
</dbReference>
<feature type="transmembrane region" description="Helical" evidence="4">
    <location>
        <begin position="82"/>
        <end position="100"/>
    </location>
</feature>
<feature type="transmembrane region" description="Helical" evidence="4">
    <location>
        <begin position="20"/>
        <end position="38"/>
    </location>
</feature>
<feature type="transmembrane region" description="Helical" evidence="4">
    <location>
        <begin position="242"/>
        <end position="261"/>
    </location>
</feature>
<dbReference type="GO" id="GO:0022857">
    <property type="term" value="F:transmembrane transporter activity"/>
    <property type="evidence" value="ECO:0007669"/>
    <property type="project" value="InterPro"/>
</dbReference>
<dbReference type="STRING" id="1489064.WH96_01415"/>
<dbReference type="PATRIC" id="fig|1489064.4.peg.1204"/>
<keyword evidence="3 4" id="KW-0472">Membrane</keyword>
<evidence type="ECO:0000256" key="1">
    <source>
        <dbReference type="ARBA" id="ARBA00022692"/>
    </source>
</evidence>
<reference evidence="5 6" key="1">
    <citation type="submission" date="2015-03" db="EMBL/GenBank/DDBJ databases">
        <title>Genome Sequence of Kiloniella spongiae MEBiC09566, isolated from a marine sponge.</title>
        <authorList>
            <person name="Shao Z."/>
            <person name="Wang L."/>
            <person name="Li X."/>
        </authorList>
    </citation>
    <scope>NUCLEOTIDE SEQUENCE [LARGE SCALE GENOMIC DNA]</scope>
    <source>
        <strain evidence="5 6">MEBiC09566</strain>
    </source>
</reference>
<gene>
    <name evidence="5" type="ORF">WH96_01415</name>
</gene>
<comment type="caution">
    <text evidence="5">The sequence shown here is derived from an EMBL/GenBank/DDBJ whole genome shotgun (WGS) entry which is preliminary data.</text>
</comment>
<dbReference type="InterPro" id="IPR036259">
    <property type="entry name" value="MFS_trans_sf"/>
</dbReference>
<keyword evidence="1 4" id="KW-0812">Transmembrane</keyword>
<feature type="transmembrane region" description="Helical" evidence="4">
    <location>
        <begin position="106"/>
        <end position="124"/>
    </location>
</feature>
<feature type="transmembrane region" description="Helical" evidence="4">
    <location>
        <begin position="361"/>
        <end position="381"/>
    </location>
</feature>
<dbReference type="CDD" id="cd06174">
    <property type="entry name" value="MFS"/>
    <property type="match status" value="1"/>
</dbReference>
<evidence type="ECO:0000256" key="3">
    <source>
        <dbReference type="ARBA" id="ARBA00023136"/>
    </source>
</evidence>
<evidence type="ECO:0000313" key="6">
    <source>
        <dbReference type="Proteomes" id="UP000035444"/>
    </source>
</evidence>
<dbReference type="OrthoDB" id="9774288at2"/>
<feature type="transmembrane region" description="Helical" evidence="4">
    <location>
        <begin position="172"/>
        <end position="192"/>
    </location>
</feature>
<evidence type="ECO:0000256" key="2">
    <source>
        <dbReference type="ARBA" id="ARBA00022989"/>
    </source>
</evidence>
<accession>A0A0H2MN55</accession>
<dbReference type="InterPro" id="IPR011701">
    <property type="entry name" value="MFS"/>
</dbReference>
<protein>
    <submittedName>
        <fullName evidence="5">Membrane protein</fullName>
    </submittedName>
</protein>
<dbReference type="RefSeq" id="WP_047762338.1">
    <property type="nucleotide sequence ID" value="NZ_LAQL01000002.1"/>
</dbReference>
<evidence type="ECO:0000313" key="5">
    <source>
        <dbReference type="EMBL" id="KLN62212.1"/>
    </source>
</evidence>
<dbReference type="SUPFAM" id="SSF103473">
    <property type="entry name" value="MFS general substrate transporter"/>
    <property type="match status" value="1"/>
</dbReference>
<feature type="transmembrane region" description="Helical" evidence="4">
    <location>
        <begin position="58"/>
        <end position="77"/>
    </location>
</feature>
<sequence>MKPLGHYLKPEVWRTPEGCLIILSAAMPLAFATWMSLLNNFVVEKADFGLAEIGILQSVREIPGLLVVSALLFLLFIKERTFGLMALILLGVGVAVTGFYPSAFGLYVTTVIMSFGFHYYETVQMSLTLQWVDKERAPLSMGRQLSARSIASIIAYGMIWVIFTFFGLDYKWVYLAGGTMTILMVLFVVLAFPSYSPKEVQHKKMILRKRYWLFYALTFMGGARRQIFVAFASFMMVVKFDFSVAEITMLYLVNQAINFWLAPKIGKFISRWGERRALICEYIGLILVFSGYALVAEAWIGAVLYVLDHLFFSFAIAQKSYLQKIADPKDIASTSGVSFSINHIPAVFIPVLFGHAFPDEAMWMVFAAGAGMAVISLILAFNVPRDPRPGNEVVIGGTKPLPQAAE</sequence>
<organism evidence="5 6">
    <name type="scientific">Kiloniella spongiae</name>
    <dbReference type="NCBI Taxonomy" id="1489064"/>
    <lineage>
        <taxon>Bacteria</taxon>
        <taxon>Pseudomonadati</taxon>
        <taxon>Pseudomonadota</taxon>
        <taxon>Alphaproteobacteria</taxon>
        <taxon>Rhodospirillales</taxon>
        <taxon>Kiloniellaceae</taxon>
        <taxon>Kiloniella</taxon>
    </lineage>
</organism>
<dbReference type="EMBL" id="LAQL01000002">
    <property type="protein sequence ID" value="KLN62212.1"/>
    <property type="molecule type" value="Genomic_DNA"/>
</dbReference>
<dbReference type="Pfam" id="PF07690">
    <property type="entry name" value="MFS_1"/>
    <property type="match status" value="1"/>
</dbReference>
<feature type="transmembrane region" description="Helical" evidence="4">
    <location>
        <begin position="212"/>
        <end position="236"/>
    </location>
</feature>
<keyword evidence="6" id="KW-1185">Reference proteome</keyword>
<proteinExistence type="predicted"/>
<feature type="transmembrane region" description="Helical" evidence="4">
    <location>
        <begin position="282"/>
        <end position="307"/>
    </location>
</feature>
<feature type="transmembrane region" description="Helical" evidence="4">
    <location>
        <begin position="145"/>
        <end position="166"/>
    </location>
</feature>
<name>A0A0H2MN55_9PROT</name>
<dbReference type="AlphaFoldDB" id="A0A0H2MN55"/>
<evidence type="ECO:0000256" key="4">
    <source>
        <dbReference type="SAM" id="Phobius"/>
    </source>
</evidence>
<dbReference type="Gene3D" id="1.20.1250.20">
    <property type="entry name" value="MFS general substrate transporter like domains"/>
    <property type="match status" value="2"/>
</dbReference>
<keyword evidence="2 4" id="KW-1133">Transmembrane helix</keyword>